<evidence type="ECO:0000313" key="2">
    <source>
        <dbReference type="Proteomes" id="UP000214666"/>
    </source>
</evidence>
<organism evidence="1 2">
    <name type="scientific">Paenibacillus kribbensis</name>
    <dbReference type="NCBI Taxonomy" id="172713"/>
    <lineage>
        <taxon>Bacteria</taxon>
        <taxon>Bacillati</taxon>
        <taxon>Bacillota</taxon>
        <taxon>Bacilli</taxon>
        <taxon>Bacillales</taxon>
        <taxon>Paenibacillaceae</taxon>
        <taxon>Paenibacillus</taxon>
    </lineage>
</organism>
<dbReference type="KEGG" id="pkb:B4V02_07265"/>
<dbReference type="EMBL" id="CP020028">
    <property type="protein sequence ID" value="ASR46491.1"/>
    <property type="molecule type" value="Genomic_DNA"/>
</dbReference>
<reference evidence="1 2" key="1">
    <citation type="submission" date="2017-03" db="EMBL/GenBank/DDBJ databases">
        <title>Complete genome sequence of Paenibacillus Kribbensis producing bioflocculants.</title>
        <authorList>
            <person name="Lee H.-G."/>
            <person name="Oh H.-M."/>
        </authorList>
    </citation>
    <scope>NUCLEOTIDE SEQUENCE [LARGE SCALE GENOMIC DNA]</scope>
    <source>
        <strain evidence="1 2">AM49</strain>
    </source>
</reference>
<name>A0A222WL40_9BACL</name>
<keyword evidence="2" id="KW-1185">Reference proteome</keyword>
<sequence length="154" mass="18411">MIKYKYKLKWIDRFNIVVLDFSEEKSLEFANMISDPLGSDILLRYEDLKVDIKNYLDVLIGKLPCYERGGNVTFVTSDRDYTTIEDLFYDEDEDEVEPICKLETVEFVKIILLWAYENYKYKKEKKVITQEEAEMVMNWIELKMVEVKSIESNE</sequence>
<dbReference type="OrthoDB" id="2609371at2"/>
<dbReference type="AlphaFoldDB" id="A0A222WL40"/>
<accession>A0A222WL40</accession>
<protein>
    <submittedName>
        <fullName evidence="1">Uncharacterized protein</fullName>
    </submittedName>
</protein>
<dbReference type="RefSeq" id="WP_094154281.1">
    <property type="nucleotide sequence ID" value="NZ_CP020028.1"/>
</dbReference>
<evidence type="ECO:0000313" key="1">
    <source>
        <dbReference type="EMBL" id="ASR46491.1"/>
    </source>
</evidence>
<gene>
    <name evidence="1" type="ORF">B4V02_07265</name>
</gene>
<proteinExistence type="predicted"/>
<dbReference type="Proteomes" id="UP000214666">
    <property type="component" value="Chromosome"/>
</dbReference>